<keyword evidence="7 12" id="KW-0408">Iron</keyword>
<dbReference type="GO" id="GO:0020037">
    <property type="term" value="F:heme binding"/>
    <property type="evidence" value="ECO:0007669"/>
    <property type="project" value="InterPro"/>
</dbReference>
<proteinExistence type="inferred from homology"/>
<keyword evidence="4 12" id="KW-0479">Metal-binding</keyword>
<feature type="transmembrane region" description="Helical" evidence="14">
    <location>
        <begin position="7"/>
        <end position="27"/>
    </location>
</feature>
<evidence type="ECO:0000256" key="5">
    <source>
        <dbReference type="ARBA" id="ARBA00022989"/>
    </source>
</evidence>
<dbReference type="GO" id="GO:0016705">
    <property type="term" value="F:oxidoreductase activity, acting on paired donors, with incorporation or reduction of molecular oxygen"/>
    <property type="evidence" value="ECO:0007669"/>
    <property type="project" value="InterPro"/>
</dbReference>
<dbReference type="InterPro" id="IPR036396">
    <property type="entry name" value="Cyt_P450_sf"/>
</dbReference>
<keyword evidence="16" id="KW-1185">Reference proteome</keyword>
<dbReference type="Gramene" id="ONK70830">
    <property type="protein sequence ID" value="ONK70830"/>
    <property type="gene ID" value="A4U43_C04F1970"/>
</dbReference>
<comment type="catalytic activity">
    <reaction evidence="10">
        <text>4'-O-methylnorbelladine + reduced [NADPH--hemoprotein reductase] + O2 = (10bS,4aR)-noroxomaritidine + oxidized [NADPH--hemoprotein reductase] + 2 H2O + H(+)</text>
        <dbReference type="Rhea" id="RHEA:51264"/>
        <dbReference type="Rhea" id="RHEA-COMP:11964"/>
        <dbReference type="Rhea" id="RHEA-COMP:11965"/>
        <dbReference type="ChEBI" id="CHEBI:15377"/>
        <dbReference type="ChEBI" id="CHEBI:15378"/>
        <dbReference type="ChEBI" id="CHEBI:15379"/>
        <dbReference type="ChEBI" id="CHEBI:57618"/>
        <dbReference type="ChEBI" id="CHEBI:58210"/>
        <dbReference type="ChEBI" id="CHEBI:133993"/>
        <dbReference type="ChEBI" id="CHEBI:133996"/>
        <dbReference type="EC" id="1.14.19.50"/>
    </reaction>
</comment>
<dbReference type="PRINTS" id="PR00463">
    <property type="entry name" value="EP450I"/>
</dbReference>
<accession>A0A5P1F304</accession>
<evidence type="ECO:0000256" key="3">
    <source>
        <dbReference type="ARBA" id="ARBA00022692"/>
    </source>
</evidence>
<evidence type="ECO:0000256" key="6">
    <source>
        <dbReference type="ARBA" id="ARBA00023002"/>
    </source>
</evidence>
<evidence type="ECO:0000256" key="2">
    <source>
        <dbReference type="ARBA" id="ARBA00010617"/>
    </source>
</evidence>
<dbReference type="AlphaFoldDB" id="A0A5P1F304"/>
<dbReference type="PRINTS" id="PR00385">
    <property type="entry name" value="P450"/>
</dbReference>
<organism evidence="15 16">
    <name type="scientific">Asparagus officinalis</name>
    <name type="common">Garden asparagus</name>
    <dbReference type="NCBI Taxonomy" id="4686"/>
    <lineage>
        <taxon>Eukaryota</taxon>
        <taxon>Viridiplantae</taxon>
        <taxon>Streptophyta</taxon>
        <taxon>Embryophyta</taxon>
        <taxon>Tracheophyta</taxon>
        <taxon>Spermatophyta</taxon>
        <taxon>Magnoliopsida</taxon>
        <taxon>Liliopsida</taxon>
        <taxon>Asparagales</taxon>
        <taxon>Asparagaceae</taxon>
        <taxon>Asparagoideae</taxon>
        <taxon>Asparagus</taxon>
    </lineage>
</organism>
<reference evidence="16" key="1">
    <citation type="journal article" date="2017" name="Nat. Commun.">
        <title>The asparagus genome sheds light on the origin and evolution of a young Y chromosome.</title>
        <authorList>
            <person name="Harkess A."/>
            <person name="Zhou J."/>
            <person name="Xu C."/>
            <person name="Bowers J.E."/>
            <person name="Van der Hulst R."/>
            <person name="Ayyampalayam S."/>
            <person name="Mercati F."/>
            <person name="Riccardi P."/>
            <person name="McKain M.R."/>
            <person name="Kakrana A."/>
            <person name="Tang H."/>
            <person name="Ray J."/>
            <person name="Groenendijk J."/>
            <person name="Arikit S."/>
            <person name="Mathioni S.M."/>
            <person name="Nakano M."/>
            <person name="Shan H."/>
            <person name="Telgmann-Rauber A."/>
            <person name="Kanno A."/>
            <person name="Yue Z."/>
            <person name="Chen H."/>
            <person name="Li W."/>
            <person name="Chen Y."/>
            <person name="Xu X."/>
            <person name="Zhang Y."/>
            <person name="Luo S."/>
            <person name="Chen H."/>
            <person name="Gao J."/>
            <person name="Mao Z."/>
            <person name="Pires J.C."/>
            <person name="Luo M."/>
            <person name="Kudrna D."/>
            <person name="Wing R.A."/>
            <person name="Meyers B.C."/>
            <person name="Yi K."/>
            <person name="Kong H."/>
            <person name="Lavrijsen P."/>
            <person name="Sunseri F."/>
            <person name="Falavigna A."/>
            <person name="Ye Y."/>
            <person name="Leebens-Mack J.H."/>
            <person name="Chen G."/>
        </authorList>
    </citation>
    <scope>NUCLEOTIDE SEQUENCE [LARGE SCALE GENOMIC DNA]</scope>
    <source>
        <strain evidence="16">cv. DH0086</strain>
    </source>
</reference>
<dbReference type="Pfam" id="PF00067">
    <property type="entry name" value="p450"/>
    <property type="match status" value="1"/>
</dbReference>
<dbReference type="EC" id="1.14.19.50" evidence="9"/>
<evidence type="ECO:0000256" key="13">
    <source>
        <dbReference type="RuleBase" id="RU000461"/>
    </source>
</evidence>
<evidence type="ECO:0000256" key="4">
    <source>
        <dbReference type="ARBA" id="ARBA00022723"/>
    </source>
</evidence>
<dbReference type="PANTHER" id="PTHR24296">
    <property type="entry name" value="CYTOCHROME P450"/>
    <property type="match status" value="1"/>
</dbReference>
<evidence type="ECO:0000256" key="10">
    <source>
        <dbReference type="ARBA" id="ARBA00048529"/>
    </source>
</evidence>
<comment type="similarity">
    <text evidence="2 13">Belongs to the cytochrome P450 family.</text>
</comment>
<dbReference type="GO" id="GO:0016020">
    <property type="term" value="C:membrane"/>
    <property type="evidence" value="ECO:0007669"/>
    <property type="project" value="UniProtKB-SubCell"/>
</dbReference>
<feature type="binding site" description="axial binding residue" evidence="12">
    <location>
        <position position="435"/>
    </location>
    <ligand>
        <name>heme</name>
        <dbReference type="ChEBI" id="CHEBI:30413"/>
    </ligand>
    <ligandPart>
        <name>Fe</name>
        <dbReference type="ChEBI" id="CHEBI:18248"/>
    </ligandPart>
</feature>
<dbReference type="GO" id="GO:0005506">
    <property type="term" value="F:iron ion binding"/>
    <property type="evidence" value="ECO:0007669"/>
    <property type="project" value="InterPro"/>
</dbReference>
<name>A0A5P1F304_ASPOF</name>
<dbReference type="InterPro" id="IPR017972">
    <property type="entry name" value="Cyt_P450_CS"/>
</dbReference>
<keyword evidence="5 14" id="KW-1133">Transmembrane helix</keyword>
<dbReference type="GO" id="GO:0004497">
    <property type="term" value="F:monooxygenase activity"/>
    <property type="evidence" value="ECO:0007669"/>
    <property type="project" value="UniProtKB-KW"/>
</dbReference>
<evidence type="ECO:0000313" key="16">
    <source>
        <dbReference type="Proteomes" id="UP000243459"/>
    </source>
</evidence>
<keyword evidence="12 13" id="KW-0349">Heme</keyword>
<dbReference type="InterPro" id="IPR002401">
    <property type="entry name" value="Cyt_P450_E_grp-I"/>
</dbReference>
<evidence type="ECO:0000256" key="14">
    <source>
        <dbReference type="SAM" id="Phobius"/>
    </source>
</evidence>
<dbReference type="SUPFAM" id="SSF48264">
    <property type="entry name" value="Cytochrome P450"/>
    <property type="match status" value="1"/>
</dbReference>
<dbReference type="EMBL" id="CM007384">
    <property type="protein sequence ID" value="ONK70830.1"/>
    <property type="molecule type" value="Genomic_DNA"/>
</dbReference>
<evidence type="ECO:0000256" key="7">
    <source>
        <dbReference type="ARBA" id="ARBA00023004"/>
    </source>
</evidence>
<evidence type="ECO:0000256" key="9">
    <source>
        <dbReference type="ARBA" id="ARBA00039071"/>
    </source>
</evidence>
<comment type="catalytic activity">
    <reaction evidence="11">
        <text>4'-O-methylnorbelladine + reduced [NADPH--hemoprotein reductase] + O2 = (10bR,4aS)-noroxomaritidine + oxidized [NADPH--hemoprotein reductase] + 2 H2O + H(+)</text>
        <dbReference type="Rhea" id="RHEA:51260"/>
        <dbReference type="Rhea" id="RHEA-COMP:11964"/>
        <dbReference type="Rhea" id="RHEA-COMP:11965"/>
        <dbReference type="ChEBI" id="CHEBI:15377"/>
        <dbReference type="ChEBI" id="CHEBI:15378"/>
        <dbReference type="ChEBI" id="CHEBI:15379"/>
        <dbReference type="ChEBI" id="CHEBI:57618"/>
        <dbReference type="ChEBI" id="CHEBI:58210"/>
        <dbReference type="ChEBI" id="CHEBI:133993"/>
        <dbReference type="ChEBI" id="CHEBI:133995"/>
        <dbReference type="EC" id="1.14.19.50"/>
    </reaction>
</comment>
<protein>
    <recommendedName>
        <fullName evidence="9">noroxomaritidine synthase</fullName>
        <ecNumber evidence="9">1.14.19.50</ecNumber>
    </recommendedName>
</protein>
<dbReference type="OrthoDB" id="1470350at2759"/>
<keyword evidence="3 14" id="KW-0812">Transmembrane</keyword>
<gene>
    <name evidence="15" type="ORF">A4U43_C04F1970</name>
</gene>
<keyword evidence="8 14" id="KW-0472">Membrane</keyword>
<dbReference type="OMA" id="FWRGRAQ"/>
<dbReference type="PROSITE" id="PS00086">
    <property type="entry name" value="CYTOCHROME_P450"/>
    <property type="match status" value="1"/>
</dbReference>
<dbReference type="CDD" id="cd11064">
    <property type="entry name" value="CYP86A"/>
    <property type="match status" value="1"/>
</dbReference>
<dbReference type="Gene3D" id="1.10.630.10">
    <property type="entry name" value="Cytochrome P450"/>
    <property type="match status" value="1"/>
</dbReference>
<dbReference type="InterPro" id="IPR001128">
    <property type="entry name" value="Cyt_P450"/>
</dbReference>
<evidence type="ECO:0000256" key="12">
    <source>
        <dbReference type="PIRSR" id="PIRSR602401-1"/>
    </source>
</evidence>
<keyword evidence="13" id="KW-0503">Monooxygenase</keyword>
<keyword evidence="6 13" id="KW-0560">Oxidoreductase</keyword>
<comment type="cofactor">
    <cofactor evidence="12">
        <name>heme</name>
        <dbReference type="ChEBI" id="CHEBI:30413"/>
    </cofactor>
</comment>
<comment type="subcellular location">
    <subcellularLocation>
        <location evidence="1">Membrane</location>
        <topology evidence="1">Single-pass membrane protein</topology>
    </subcellularLocation>
</comment>
<sequence length="496" mass="56770">MAIRNLFLSYPELCLAISCFFLVFFYYKTTKKSQLPTNWPVVGMLPAIIANIGHLHEWVTEALKEAGCTFKFHGPWFLNMDFLVTCDPANVNHIFNVNFSNYPKGDEFIEIFDILGDGIFNADYDSWKIQRKRAHGAMSSNNFRGFVAKCSEDKVANALFPLMHKMAKEGCPVDLQDVFLRLTFDLTSKLVFGVDPGCLSEGFPTIPFARAMDDAMEALFFRHIVPPPWWKLMRWLNIGKERKLHDAWGVIDDFVAQNIEKKKEGKIYGEDLLTSYMEEDSKETNDKFLRDTTVNLMLAGRDTTGVALTWLFWLLANNPEVKSKILDELRENSNEKTHDISKMVYLHAALCECLRLYPSVPFEHKGAVKTEDLPSGKAKSHEKILFSTYSMGRMEGVWGEDCSEFKPERWISEKGRLRHEPSYKFLSFNCGPRTCLGKDIAFTQMKIVAAAMISKFDVELVKGHVVEPKHSIILHMKDGLLVRVKERGELMENGKL</sequence>
<evidence type="ECO:0000256" key="8">
    <source>
        <dbReference type="ARBA" id="ARBA00023136"/>
    </source>
</evidence>
<evidence type="ECO:0000256" key="11">
    <source>
        <dbReference type="ARBA" id="ARBA00049170"/>
    </source>
</evidence>
<dbReference type="Proteomes" id="UP000243459">
    <property type="component" value="Chromosome 4"/>
</dbReference>
<dbReference type="GO" id="GO:0006629">
    <property type="term" value="P:lipid metabolic process"/>
    <property type="evidence" value="ECO:0007669"/>
    <property type="project" value="UniProtKB-ARBA"/>
</dbReference>
<evidence type="ECO:0000313" key="15">
    <source>
        <dbReference type="EMBL" id="ONK70830.1"/>
    </source>
</evidence>
<evidence type="ECO:0000256" key="1">
    <source>
        <dbReference type="ARBA" id="ARBA00004167"/>
    </source>
</evidence>